<reference evidence="5" key="1">
    <citation type="journal article" date="2017" name="Nature">
        <title>The sunflower genome provides insights into oil metabolism, flowering and Asterid evolution.</title>
        <authorList>
            <person name="Badouin H."/>
            <person name="Gouzy J."/>
            <person name="Grassa C.J."/>
            <person name="Murat F."/>
            <person name="Staton S.E."/>
            <person name="Cottret L."/>
            <person name="Lelandais-Briere C."/>
            <person name="Owens G.L."/>
            <person name="Carrere S."/>
            <person name="Mayjonade B."/>
            <person name="Legrand L."/>
            <person name="Gill N."/>
            <person name="Kane N.C."/>
            <person name="Bowers J.E."/>
            <person name="Hubner S."/>
            <person name="Bellec A."/>
            <person name="Berard A."/>
            <person name="Berges H."/>
            <person name="Blanchet N."/>
            <person name="Boniface M.C."/>
            <person name="Brunel D."/>
            <person name="Catrice O."/>
            <person name="Chaidir N."/>
            <person name="Claudel C."/>
            <person name="Donnadieu C."/>
            <person name="Faraut T."/>
            <person name="Fievet G."/>
            <person name="Helmstetter N."/>
            <person name="King M."/>
            <person name="Knapp S.J."/>
            <person name="Lai Z."/>
            <person name="Le Paslier M.C."/>
            <person name="Lippi Y."/>
            <person name="Lorenzon L."/>
            <person name="Mandel J.R."/>
            <person name="Marage G."/>
            <person name="Marchand G."/>
            <person name="Marquand E."/>
            <person name="Bret-Mestries E."/>
            <person name="Morien E."/>
            <person name="Nambeesan S."/>
            <person name="Nguyen T."/>
            <person name="Pegot-Espagnet P."/>
            <person name="Pouilly N."/>
            <person name="Raftis F."/>
            <person name="Sallet E."/>
            <person name="Schiex T."/>
            <person name="Thomas J."/>
            <person name="Vandecasteele C."/>
            <person name="Vares D."/>
            <person name="Vear F."/>
            <person name="Vautrin S."/>
            <person name="Crespi M."/>
            <person name="Mangin B."/>
            <person name="Burke J.M."/>
            <person name="Salse J."/>
            <person name="Munos S."/>
            <person name="Vincourt P."/>
            <person name="Rieseberg L.H."/>
            <person name="Langlade N.B."/>
        </authorList>
    </citation>
    <scope>NUCLEOTIDE SEQUENCE [LARGE SCALE GENOMIC DNA]</scope>
    <source>
        <strain evidence="5">cv. SF193</strain>
    </source>
</reference>
<evidence type="ECO:0000313" key="5">
    <source>
        <dbReference type="Proteomes" id="UP000215914"/>
    </source>
</evidence>
<evidence type="ECO:0000256" key="2">
    <source>
        <dbReference type="ARBA" id="ARBA00023004"/>
    </source>
</evidence>
<evidence type="ECO:0000313" key="4">
    <source>
        <dbReference type="EMBL" id="OTG11845.1"/>
    </source>
</evidence>
<keyword evidence="5" id="KW-1185">Reference proteome</keyword>
<dbReference type="Pfam" id="PF14226">
    <property type="entry name" value="DIOX_N"/>
    <property type="match status" value="1"/>
</dbReference>
<dbReference type="InterPro" id="IPR026992">
    <property type="entry name" value="DIOX_N"/>
</dbReference>
<protein>
    <submittedName>
        <fullName evidence="4">Putative non-heme dioxygenase N-terminal domain, Isopenicillin N synthase-like protein</fullName>
    </submittedName>
</protein>
<name>A0A251TL36_HELAN</name>
<evidence type="ECO:0000259" key="3">
    <source>
        <dbReference type="Pfam" id="PF14226"/>
    </source>
</evidence>
<accession>A0A251TL36</accession>
<dbReference type="InterPro" id="IPR027443">
    <property type="entry name" value="IPNS-like_sf"/>
</dbReference>
<proteinExistence type="predicted"/>
<sequence length="309" mass="35088">MPPQLPVITFDVEALNPSNPAWLSTSHVVRRALEEYGCFVLSTKKIPWDLRETMFELSKDLFLLPIETKTKNCSKILGFGYGNYSSLPLFESFGIEDGATLEATRSFTHLLFPSGNDAFCKTAFEYMTLLSEIIHCVMRMVFDSYGIEDKQFEGSLFYLAKFMKYRAPVQGEGPIALPPHSYKSFLGVLDDNGVKGFEVKTRNGEWINHEPSHCTFVVAWSNGRIYAPVHQEAMRTSAKGVVRYSTGLFSFMKEIVEVPEKFVDDEYQLRFRPFNNMDFLEYVNTEEGKASKYAIESYCGVTTVASIDS</sequence>
<gene>
    <name evidence="4" type="ORF">HannXRQ_Chr10g0303271</name>
</gene>
<dbReference type="OMA" id="KYCEESI"/>
<dbReference type="PANTHER" id="PTHR47990">
    <property type="entry name" value="2-OXOGLUTARATE (2OG) AND FE(II)-DEPENDENT OXYGENASE SUPERFAMILY PROTEIN-RELATED"/>
    <property type="match status" value="1"/>
</dbReference>
<dbReference type="SUPFAM" id="SSF51197">
    <property type="entry name" value="Clavaminate synthase-like"/>
    <property type="match status" value="1"/>
</dbReference>
<dbReference type="Gene3D" id="2.60.120.330">
    <property type="entry name" value="B-lactam Antibiotic, Isopenicillin N Synthase, Chain"/>
    <property type="match status" value="1"/>
</dbReference>
<dbReference type="EMBL" id="CM007899">
    <property type="protein sequence ID" value="OTG11845.1"/>
    <property type="molecule type" value="Genomic_DNA"/>
</dbReference>
<dbReference type="GO" id="GO:0016706">
    <property type="term" value="F:2-oxoglutarate-dependent dioxygenase activity"/>
    <property type="evidence" value="ECO:0000318"/>
    <property type="project" value="GO_Central"/>
</dbReference>
<dbReference type="InterPro" id="IPR050231">
    <property type="entry name" value="Iron_ascorbate_oxido_reductase"/>
</dbReference>
<keyword evidence="1" id="KW-0479">Metal-binding</keyword>
<feature type="domain" description="Non-haem dioxygenase N-terminal" evidence="3">
    <location>
        <begin position="6"/>
        <end position="83"/>
    </location>
</feature>
<evidence type="ECO:0000256" key="1">
    <source>
        <dbReference type="ARBA" id="ARBA00022723"/>
    </source>
</evidence>
<keyword evidence="4" id="KW-0560">Oxidoreductase</keyword>
<organism evidence="4 5">
    <name type="scientific">Helianthus annuus</name>
    <name type="common">Common sunflower</name>
    <dbReference type="NCBI Taxonomy" id="4232"/>
    <lineage>
        <taxon>Eukaryota</taxon>
        <taxon>Viridiplantae</taxon>
        <taxon>Streptophyta</taxon>
        <taxon>Embryophyta</taxon>
        <taxon>Tracheophyta</taxon>
        <taxon>Spermatophyta</taxon>
        <taxon>Magnoliopsida</taxon>
        <taxon>eudicotyledons</taxon>
        <taxon>Gunneridae</taxon>
        <taxon>Pentapetalae</taxon>
        <taxon>asterids</taxon>
        <taxon>campanulids</taxon>
        <taxon>Asterales</taxon>
        <taxon>Asteraceae</taxon>
        <taxon>Asteroideae</taxon>
        <taxon>Heliantheae alliance</taxon>
        <taxon>Heliantheae</taxon>
        <taxon>Helianthus</taxon>
    </lineage>
</organism>
<keyword evidence="2" id="KW-0408">Iron</keyword>
<dbReference type="InParanoid" id="A0A251TL36"/>
<dbReference type="Proteomes" id="UP000215914">
    <property type="component" value="Chromosome 10"/>
</dbReference>
<dbReference type="GO" id="GO:0046872">
    <property type="term" value="F:metal ion binding"/>
    <property type="evidence" value="ECO:0007669"/>
    <property type="project" value="UniProtKB-KW"/>
</dbReference>
<dbReference type="AlphaFoldDB" id="A0A251TL36"/>
<keyword evidence="4" id="KW-0223">Dioxygenase</keyword>